<dbReference type="GO" id="GO:0042956">
    <property type="term" value="P:maltodextrin transmembrane transport"/>
    <property type="evidence" value="ECO:0007669"/>
    <property type="project" value="TreeGrafter"/>
</dbReference>
<dbReference type="Proteomes" id="UP000198741">
    <property type="component" value="Chromosome I"/>
</dbReference>
<evidence type="ECO:0000256" key="3">
    <source>
        <dbReference type="ARBA" id="ARBA00022729"/>
    </source>
</evidence>
<dbReference type="PANTHER" id="PTHR30061:SF50">
    <property type="entry name" value="MALTOSE_MALTODEXTRIN-BINDING PERIPLASMIC PROTEIN"/>
    <property type="match status" value="1"/>
</dbReference>
<proteinExistence type="inferred from homology"/>
<feature type="region of interest" description="Disordered" evidence="4">
    <location>
        <begin position="64"/>
        <end position="85"/>
    </location>
</feature>
<dbReference type="RefSeq" id="WP_197676408.1">
    <property type="nucleotide sequence ID" value="NZ_LT629710.1"/>
</dbReference>
<dbReference type="InterPro" id="IPR006059">
    <property type="entry name" value="SBP"/>
</dbReference>
<dbReference type="GO" id="GO:0055052">
    <property type="term" value="C:ATP-binding cassette (ABC) transporter complex, substrate-binding subunit-containing"/>
    <property type="evidence" value="ECO:0007669"/>
    <property type="project" value="TreeGrafter"/>
</dbReference>
<protein>
    <submittedName>
        <fullName evidence="6">Multiple sugar transport system substrate-binding protein</fullName>
    </submittedName>
</protein>
<reference evidence="6 7" key="1">
    <citation type="submission" date="2016-10" db="EMBL/GenBank/DDBJ databases">
        <authorList>
            <person name="de Groot N.N."/>
        </authorList>
    </citation>
    <scope>NUCLEOTIDE SEQUENCE [LARGE SCALE GENOMIC DNA]</scope>
    <source>
        <strain evidence="7">P4-7,KCTC 19426,CECT 7604</strain>
    </source>
</reference>
<evidence type="ECO:0000313" key="7">
    <source>
        <dbReference type="Proteomes" id="UP000198741"/>
    </source>
</evidence>
<evidence type="ECO:0000313" key="6">
    <source>
        <dbReference type="EMBL" id="SDO45050.1"/>
    </source>
</evidence>
<keyword evidence="3 5" id="KW-0732">Signal</keyword>
<dbReference type="STRING" id="1090615.SAMN04515671_0973"/>
<dbReference type="EMBL" id="LT629710">
    <property type="protein sequence ID" value="SDO45050.1"/>
    <property type="molecule type" value="Genomic_DNA"/>
</dbReference>
<comment type="similarity">
    <text evidence="1">Belongs to the bacterial solute-binding protein 1 family.</text>
</comment>
<evidence type="ECO:0000256" key="4">
    <source>
        <dbReference type="SAM" id="MobiDB-lite"/>
    </source>
</evidence>
<feature type="signal peptide" evidence="5">
    <location>
        <begin position="1"/>
        <end position="24"/>
    </location>
</feature>
<dbReference type="SUPFAM" id="SSF53850">
    <property type="entry name" value="Periplasmic binding protein-like II"/>
    <property type="match status" value="1"/>
</dbReference>
<dbReference type="PROSITE" id="PS51257">
    <property type="entry name" value="PROKAR_LIPOPROTEIN"/>
    <property type="match status" value="1"/>
</dbReference>
<sequence>MKRRHVGHVTLAAASLSMLLLATACGSSSSSSTSSSAGSSASASAVPAASSAAGGASSSGAASSAAGTASSAGGTPSSAGGTSAASGAKLPAANLSLLFGSSGTAETNALKAAAAAWGKQSGSTVTVTPAANEQQQLAQGFSAGTAPDIFYAGAGDVATYAKAGNMLAYGDQMPNKGDFYPTLIQSFTVGGKLICAPKDVSTLALFINTEDWTKAGLTDADIPKNWDQLAAVAKKLTSGGQVGLSIGATRDRIDAFLAQNGGGLTSADQKTATANSDANVAALTYVKKLLTDGVMKFPGDLSAGWAGEAFGKNKAAMTIEGNWLLGSMKTDYPTIKYKVVELPTGPTGTKGTLAFTNCWGISATTKNSAQAEAFVQYLTSPSTQMTFADAFGVIPSVKTAQAQYLAKYPSNAPFVNGIAYAQGVLTAPGTSAVLSDMDSQLEKLATSDPKTILNSVQDNLSTALGG</sequence>
<dbReference type="AlphaFoldDB" id="A0A1H0JNF1"/>
<keyword evidence="6" id="KW-0762">Sugar transport</keyword>
<accession>A0A1H0JNF1</accession>
<dbReference type="GO" id="GO:1901982">
    <property type="term" value="F:maltose binding"/>
    <property type="evidence" value="ECO:0007669"/>
    <property type="project" value="TreeGrafter"/>
</dbReference>
<dbReference type="GO" id="GO:0015768">
    <property type="term" value="P:maltose transport"/>
    <property type="evidence" value="ECO:0007669"/>
    <property type="project" value="TreeGrafter"/>
</dbReference>
<keyword evidence="7" id="KW-1185">Reference proteome</keyword>
<name>A0A1H0JNF1_9ACTN</name>
<evidence type="ECO:0000256" key="1">
    <source>
        <dbReference type="ARBA" id="ARBA00008520"/>
    </source>
</evidence>
<dbReference type="Pfam" id="PF01547">
    <property type="entry name" value="SBP_bac_1"/>
    <property type="match status" value="1"/>
</dbReference>
<feature type="chain" id="PRO_5038816986" evidence="5">
    <location>
        <begin position="25"/>
        <end position="466"/>
    </location>
</feature>
<evidence type="ECO:0000256" key="2">
    <source>
        <dbReference type="ARBA" id="ARBA00022448"/>
    </source>
</evidence>
<dbReference type="Gene3D" id="3.40.190.10">
    <property type="entry name" value="Periplasmic binding protein-like II"/>
    <property type="match status" value="1"/>
</dbReference>
<gene>
    <name evidence="6" type="ORF">SAMN04515671_0973</name>
</gene>
<organism evidence="6 7">
    <name type="scientific">Nakamurella panacisegetis</name>
    <dbReference type="NCBI Taxonomy" id="1090615"/>
    <lineage>
        <taxon>Bacteria</taxon>
        <taxon>Bacillati</taxon>
        <taxon>Actinomycetota</taxon>
        <taxon>Actinomycetes</taxon>
        <taxon>Nakamurellales</taxon>
        <taxon>Nakamurellaceae</taxon>
        <taxon>Nakamurella</taxon>
    </lineage>
</organism>
<keyword evidence="2" id="KW-0813">Transport</keyword>
<dbReference type="PANTHER" id="PTHR30061">
    <property type="entry name" value="MALTOSE-BINDING PERIPLASMIC PROTEIN"/>
    <property type="match status" value="1"/>
</dbReference>
<evidence type="ECO:0000256" key="5">
    <source>
        <dbReference type="SAM" id="SignalP"/>
    </source>
</evidence>